<proteinExistence type="predicted"/>
<keyword evidence="1" id="KW-1133">Transmembrane helix</keyword>
<protein>
    <submittedName>
        <fullName evidence="2">Uncharacterized protein</fullName>
    </submittedName>
</protein>
<comment type="caution">
    <text evidence="2">The sequence shown here is derived from an EMBL/GenBank/DDBJ whole genome shotgun (WGS) entry which is preliminary data.</text>
</comment>
<evidence type="ECO:0000313" key="2">
    <source>
        <dbReference type="EMBL" id="GMI32082.1"/>
    </source>
</evidence>
<evidence type="ECO:0000313" key="3">
    <source>
        <dbReference type="Proteomes" id="UP001165060"/>
    </source>
</evidence>
<organism evidence="2 3">
    <name type="scientific">Tetraparma gracilis</name>
    <dbReference type="NCBI Taxonomy" id="2962635"/>
    <lineage>
        <taxon>Eukaryota</taxon>
        <taxon>Sar</taxon>
        <taxon>Stramenopiles</taxon>
        <taxon>Ochrophyta</taxon>
        <taxon>Bolidophyceae</taxon>
        <taxon>Parmales</taxon>
        <taxon>Triparmaceae</taxon>
        <taxon>Tetraparma</taxon>
    </lineage>
</organism>
<reference evidence="2 3" key="1">
    <citation type="journal article" date="2023" name="Commun. Biol.">
        <title>Genome analysis of Parmales, the sister group of diatoms, reveals the evolutionary specialization of diatoms from phago-mixotrophs to photoautotrophs.</title>
        <authorList>
            <person name="Ban H."/>
            <person name="Sato S."/>
            <person name="Yoshikawa S."/>
            <person name="Yamada K."/>
            <person name="Nakamura Y."/>
            <person name="Ichinomiya M."/>
            <person name="Sato N."/>
            <person name="Blanc-Mathieu R."/>
            <person name="Endo H."/>
            <person name="Kuwata A."/>
            <person name="Ogata H."/>
        </authorList>
    </citation>
    <scope>NUCLEOTIDE SEQUENCE [LARGE SCALE GENOMIC DNA]</scope>
</reference>
<keyword evidence="3" id="KW-1185">Reference proteome</keyword>
<name>A0ABQ6MSG3_9STRA</name>
<dbReference type="EMBL" id="BRYB01004494">
    <property type="protein sequence ID" value="GMI32082.1"/>
    <property type="molecule type" value="Genomic_DNA"/>
</dbReference>
<gene>
    <name evidence="2" type="ORF">TeGR_g3879</name>
</gene>
<sequence length="304" mass="32592">MNANVIVSLSLVVVGACVGIFIWMQANGETTDTISFVDACYEAYDGDAESNEICDGIAEAGITWDTEIACIDSEDLWFGSWTLRGYYDAVTGTEDASEAYFSTVCADVDTAVAFEDGRKLWGNWWVGKKVKKAAVAVVQVMADVTGTAVNFEGICSGDFKFAFMGDDDTAECSGKHDECGKAGTCSDGKSCQAFNERGASYYNTNSILGKGCIDHDMCLQKGPAGYCGSDCSDDTDDTGEGCHGSYRNSGYGQKTNCDQRLVDEASKCKPFGDNTSTGSSSWHCLQVFISIGTKPNWEHCGYAK</sequence>
<evidence type="ECO:0000256" key="1">
    <source>
        <dbReference type="SAM" id="Phobius"/>
    </source>
</evidence>
<accession>A0ABQ6MSG3</accession>
<keyword evidence="1" id="KW-0472">Membrane</keyword>
<dbReference type="Proteomes" id="UP001165060">
    <property type="component" value="Unassembled WGS sequence"/>
</dbReference>
<feature type="transmembrane region" description="Helical" evidence="1">
    <location>
        <begin position="6"/>
        <end position="24"/>
    </location>
</feature>
<keyword evidence="1" id="KW-0812">Transmembrane</keyword>